<dbReference type="GO" id="GO:0072686">
    <property type="term" value="C:mitotic spindle"/>
    <property type="evidence" value="ECO:0007669"/>
    <property type="project" value="InterPro"/>
</dbReference>
<keyword evidence="12" id="KW-0175">Coiled coil</keyword>
<keyword evidence="14" id="KW-0539">Nucleus</keyword>
<keyword evidence="8" id="KW-0493">Microtubule</keyword>
<dbReference type="GO" id="GO:0042729">
    <property type="term" value="C:DASH complex"/>
    <property type="evidence" value="ECO:0007669"/>
    <property type="project" value="InterPro"/>
</dbReference>
<feature type="compositionally biased region" description="Low complexity" evidence="19">
    <location>
        <begin position="15"/>
        <end position="31"/>
    </location>
</feature>
<evidence type="ECO:0000256" key="8">
    <source>
        <dbReference type="ARBA" id="ARBA00022701"/>
    </source>
</evidence>
<feature type="compositionally biased region" description="Low complexity" evidence="19">
    <location>
        <begin position="150"/>
        <end position="162"/>
    </location>
</feature>
<sequence>MDSPLLPTLSRPNYSLDDPSLLADLSLDSEPPLSPTPGPYDDSHLFTNDHDDHTISSSSSSHGYANQQTGGGGGGQGRVRIERQLDDQEEDDTPQKPRSKPKSTGGGGGGGAAHKPRFSLFAAPRPPSAEENDHDDVHEGEEEDQTIHGSTSASTSQHSTTTRTDDRVDGSQQRESQSRPKQSSEERDGKLRESLYELRKMNEVFESFLGALEGVRGHNQRLAERVQQTSALLDEYTAIMGQAEHTQRLIMNPKWTGSVDDATALLAEEQARQAAEQAALIEAERKAEAARLAEEEKERRERERASEAPSSGRGRGRGRGGIGASTMGGTRGGVTRGRGTGIPRPSMAAPRPTSAGATRRGTTTGTTSGGGLGGQYSHVKSSGYGPR</sequence>
<dbReference type="Pfam" id="PF08651">
    <property type="entry name" value="DASH_Duo1"/>
    <property type="match status" value="1"/>
</dbReference>
<evidence type="ECO:0000256" key="9">
    <source>
        <dbReference type="ARBA" id="ARBA00022776"/>
    </source>
</evidence>
<dbReference type="KEGG" id="ksn:43587975"/>
<dbReference type="EMBL" id="CP144062">
    <property type="protein sequence ID" value="WWD22005.1"/>
    <property type="molecule type" value="Genomic_DNA"/>
</dbReference>
<reference evidence="20" key="2">
    <citation type="submission" date="2024-01" db="EMBL/GenBank/DDBJ databases">
        <title>Comparative genomics of Cryptococcus and Kwoniella reveals pathogenesis evolution and contrasting modes of karyotype evolution via chromosome fusion or intercentromeric recombination.</title>
        <authorList>
            <person name="Coelho M.A."/>
            <person name="David-Palma M."/>
            <person name="Shea T."/>
            <person name="Bowers K."/>
            <person name="McGinley-Smith S."/>
            <person name="Mohammad A.W."/>
            <person name="Gnirke A."/>
            <person name="Yurkov A.M."/>
            <person name="Nowrousian M."/>
            <person name="Sun S."/>
            <person name="Cuomo C.A."/>
            <person name="Heitman J."/>
        </authorList>
    </citation>
    <scope>NUCLEOTIDE SEQUENCE</scope>
    <source>
        <strain evidence="20">CBS 12478</strain>
    </source>
</reference>
<dbReference type="OrthoDB" id="5599235at2759"/>
<keyword evidence="7" id="KW-0132">Cell division</keyword>
<reference evidence="20" key="1">
    <citation type="submission" date="2017-08" db="EMBL/GenBank/DDBJ databases">
        <authorList>
            <person name="Cuomo C."/>
            <person name="Billmyre B."/>
            <person name="Heitman J."/>
        </authorList>
    </citation>
    <scope>NUCLEOTIDE SEQUENCE</scope>
    <source>
        <strain evidence="20">CBS 12478</strain>
    </source>
</reference>
<dbReference type="Proteomes" id="UP000322225">
    <property type="component" value="Chromosome 12"/>
</dbReference>
<keyword evidence="11" id="KW-0995">Kinetochore</keyword>
<evidence type="ECO:0000256" key="7">
    <source>
        <dbReference type="ARBA" id="ARBA00022618"/>
    </source>
</evidence>
<evidence type="ECO:0000256" key="15">
    <source>
        <dbReference type="ARBA" id="ARBA00023306"/>
    </source>
</evidence>
<protein>
    <recommendedName>
        <fullName evidence="17">DASH complex subunit DUO1</fullName>
    </recommendedName>
    <alternativeName>
        <fullName evidence="18">Outer kinetochore protein DUO1</fullName>
    </alternativeName>
</protein>
<dbReference type="AlphaFoldDB" id="A0A5M6C1B1"/>
<evidence type="ECO:0000256" key="12">
    <source>
        <dbReference type="ARBA" id="ARBA00023054"/>
    </source>
</evidence>
<dbReference type="GO" id="GO:0007059">
    <property type="term" value="P:chromosome segregation"/>
    <property type="evidence" value="ECO:0007669"/>
    <property type="project" value="UniProtKB-KW"/>
</dbReference>
<dbReference type="GO" id="GO:0051301">
    <property type="term" value="P:cell division"/>
    <property type="evidence" value="ECO:0007669"/>
    <property type="project" value="UniProtKB-KW"/>
</dbReference>
<organism evidence="20 21">
    <name type="scientific">Kwoniella shandongensis</name>
    <dbReference type="NCBI Taxonomy" id="1734106"/>
    <lineage>
        <taxon>Eukaryota</taxon>
        <taxon>Fungi</taxon>
        <taxon>Dikarya</taxon>
        <taxon>Basidiomycota</taxon>
        <taxon>Agaricomycotina</taxon>
        <taxon>Tremellomycetes</taxon>
        <taxon>Tremellales</taxon>
        <taxon>Cryptococcaceae</taxon>
        <taxon>Kwoniella</taxon>
    </lineage>
</organism>
<comment type="subcellular location">
    <subcellularLocation>
        <location evidence="3">Chromosome</location>
        <location evidence="3">Centromere</location>
        <location evidence="3">Kinetochore</location>
    </subcellularLocation>
    <subcellularLocation>
        <location evidence="2">Cytoplasm</location>
        <location evidence="2">Cytoskeleton</location>
        <location evidence="2">Spindle</location>
    </subcellularLocation>
    <subcellularLocation>
        <location evidence="1">Nucleus</location>
    </subcellularLocation>
</comment>
<keyword evidence="15" id="KW-0131">Cell cycle</keyword>
<keyword evidence="6" id="KW-0963">Cytoplasm</keyword>
<keyword evidence="10" id="KW-0159">Chromosome partition</keyword>
<evidence type="ECO:0000313" key="21">
    <source>
        <dbReference type="Proteomes" id="UP000322225"/>
    </source>
</evidence>
<dbReference type="InterPro" id="IPR013960">
    <property type="entry name" value="DASH_Duo1"/>
</dbReference>
<accession>A0A5M6C1B1</accession>
<keyword evidence="21" id="KW-1185">Reference proteome</keyword>
<keyword evidence="5" id="KW-0158">Chromosome</keyword>
<keyword evidence="13" id="KW-0206">Cytoskeleton</keyword>
<dbReference type="GO" id="GO:0000278">
    <property type="term" value="P:mitotic cell cycle"/>
    <property type="evidence" value="ECO:0007669"/>
    <property type="project" value="InterPro"/>
</dbReference>
<comment type="similarity">
    <text evidence="4">Belongs to the DASH complex DUO1 family.</text>
</comment>
<feature type="compositionally biased region" description="Basic and acidic residues" evidence="19">
    <location>
        <begin position="41"/>
        <end position="54"/>
    </location>
</feature>
<dbReference type="GeneID" id="43587975"/>
<evidence type="ECO:0000256" key="16">
    <source>
        <dbReference type="ARBA" id="ARBA00023328"/>
    </source>
</evidence>
<evidence type="ECO:0000256" key="1">
    <source>
        <dbReference type="ARBA" id="ARBA00004123"/>
    </source>
</evidence>
<dbReference type="RefSeq" id="XP_031861846.1">
    <property type="nucleotide sequence ID" value="XM_032003848.1"/>
</dbReference>
<evidence type="ECO:0000256" key="10">
    <source>
        <dbReference type="ARBA" id="ARBA00022829"/>
    </source>
</evidence>
<feature type="compositionally biased region" description="Acidic residues" evidence="19">
    <location>
        <begin position="130"/>
        <end position="144"/>
    </location>
</feature>
<evidence type="ECO:0000256" key="17">
    <source>
        <dbReference type="ARBA" id="ARBA00044152"/>
    </source>
</evidence>
<dbReference type="PANTHER" id="PTHR28216">
    <property type="entry name" value="DASH COMPLEX SUBUNIT DUO1"/>
    <property type="match status" value="1"/>
</dbReference>
<keyword evidence="16" id="KW-0137">Centromere</keyword>
<gene>
    <name evidence="20" type="ORF">CI109_106493</name>
</gene>
<evidence type="ECO:0000256" key="18">
    <source>
        <dbReference type="ARBA" id="ARBA00044358"/>
    </source>
</evidence>
<evidence type="ECO:0000256" key="11">
    <source>
        <dbReference type="ARBA" id="ARBA00022838"/>
    </source>
</evidence>
<evidence type="ECO:0000256" key="19">
    <source>
        <dbReference type="SAM" id="MobiDB-lite"/>
    </source>
</evidence>
<feature type="region of interest" description="Disordered" evidence="19">
    <location>
        <begin position="291"/>
        <end position="387"/>
    </location>
</feature>
<dbReference type="GO" id="GO:0005874">
    <property type="term" value="C:microtubule"/>
    <property type="evidence" value="ECO:0007669"/>
    <property type="project" value="UniProtKB-KW"/>
</dbReference>
<evidence type="ECO:0000313" key="20">
    <source>
        <dbReference type="EMBL" id="WWD22005.1"/>
    </source>
</evidence>
<evidence type="ECO:0000256" key="3">
    <source>
        <dbReference type="ARBA" id="ARBA00004629"/>
    </source>
</evidence>
<evidence type="ECO:0000256" key="6">
    <source>
        <dbReference type="ARBA" id="ARBA00022490"/>
    </source>
</evidence>
<dbReference type="PANTHER" id="PTHR28216:SF1">
    <property type="entry name" value="DASH COMPLEX SUBUNIT DUO1"/>
    <property type="match status" value="1"/>
</dbReference>
<evidence type="ECO:0000256" key="14">
    <source>
        <dbReference type="ARBA" id="ARBA00023242"/>
    </source>
</evidence>
<feature type="compositionally biased region" description="Low complexity" evidence="19">
    <location>
        <begin position="353"/>
        <end position="366"/>
    </location>
</feature>
<feature type="region of interest" description="Disordered" evidence="19">
    <location>
        <begin position="1"/>
        <end position="190"/>
    </location>
</feature>
<name>A0A5M6C1B1_9TREE</name>
<feature type="compositionally biased region" description="Basic and acidic residues" evidence="19">
    <location>
        <begin position="176"/>
        <end position="190"/>
    </location>
</feature>
<evidence type="ECO:0000256" key="5">
    <source>
        <dbReference type="ARBA" id="ARBA00022454"/>
    </source>
</evidence>
<proteinExistence type="inferred from homology"/>
<feature type="compositionally biased region" description="Gly residues" evidence="19">
    <location>
        <begin position="329"/>
        <end position="340"/>
    </location>
</feature>
<feature type="compositionally biased region" description="Basic and acidic residues" evidence="19">
    <location>
        <begin position="291"/>
        <end position="306"/>
    </location>
</feature>
<evidence type="ECO:0000256" key="4">
    <source>
        <dbReference type="ARBA" id="ARBA00005366"/>
    </source>
</evidence>
<keyword evidence="9" id="KW-0498">Mitosis</keyword>
<evidence type="ECO:0000256" key="2">
    <source>
        <dbReference type="ARBA" id="ARBA00004186"/>
    </source>
</evidence>
<evidence type="ECO:0000256" key="13">
    <source>
        <dbReference type="ARBA" id="ARBA00023212"/>
    </source>
</evidence>